<evidence type="ECO:0000256" key="3">
    <source>
        <dbReference type="ARBA" id="ARBA00022989"/>
    </source>
</evidence>
<sequence>MAPPVDDDASAKPGAQIHVADVGSSANSTLSPATTLDSIRRASEDAAHPQESQDVTELHKIPTTRPRRDSHMGEALENLASTMSVVEQRPESYMELGAVPSRRSERSTTRWSIRHPSPERMPDLAEEAGGSPTRTKYQGVPPEIGSFTAEVIFVFVCSAGLLMFAFLLGDITVNQEELKRALDITNSELPWLLGAYTLPLSLSVVISGSLSDLTPPRMLMVGAFAWMTIWNVVGVFSVKPSMAILFYIVRAMQGLSVGVLVSGSMSILGRVYNPGRRKNQVFSAMAATSPFGFWLGAIQGGALKAHLYWIFGTNAILSGLCLVAAWITIPPLRPVADIAGTEAPTIRQFDFLGASLAVSGCVCLLFGLTQGSVAEWSPYTYSLVIIGILLIVAFFFVERWVQRPLIPNRLWETKGFTPLMIAYFLGFGAFSGAWQFYAVQFWLRIQHTAPITVAIYLLPNAIVGVLATWVVSKTLHVVPGHYIYLTAMLAFALGPAFFLPQTSGTSYWALSLPGVALVTFGPDLSFAAASIYITSNVRRSYQGSAGSLLVTVQNLSTAVMTSVADAIGNKVDKTPSGDIGLEGLRAIWWFGLAAEIIAALITLIWVRIPKEEEKEHVL</sequence>
<feature type="transmembrane region" description="Helical" evidence="6">
    <location>
        <begin position="189"/>
        <end position="206"/>
    </location>
</feature>
<feature type="transmembrane region" description="Helical" evidence="6">
    <location>
        <begin position="507"/>
        <end position="533"/>
    </location>
</feature>
<comment type="subcellular location">
    <subcellularLocation>
        <location evidence="1">Membrane</location>
        <topology evidence="1">Multi-pass membrane protein</topology>
    </subcellularLocation>
</comment>
<dbReference type="OrthoDB" id="2130629at2759"/>
<feature type="transmembrane region" description="Helical" evidence="6">
    <location>
        <begin position="587"/>
        <end position="606"/>
    </location>
</feature>
<dbReference type="GeneID" id="83177395"/>
<reference evidence="8" key="1">
    <citation type="submission" date="2022-12" db="EMBL/GenBank/DDBJ databases">
        <authorList>
            <person name="Petersen C."/>
        </authorList>
    </citation>
    <scope>NUCLEOTIDE SEQUENCE</scope>
    <source>
        <strain evidence="8">IBT 15544</strain>
    </source>
</reference>
<feature type="compositionally biased region" description="Basic and acidic residues" evidence="5">
    <location>
        <begin position="56"/>
        <end position="70"/>
    </location>
</feature>
<feature type="transmembrane region" description="Helical" evidence="6">
    <location>
        <begin position="449"/>
        <end position="470"/>
    </location>
</feature>
<dbReference type="PANTHER" id="PTHR42718">
    <property type="entry name" value="MAJOR FACILITATOR SUPERFAMILY MULTIDRUG TRANSPORTER MFSC"/>
    <property type="match status" value="1"/>
</dbReference>
<feature type="compositionally biased region" description="Basic and acidic residues" evidence="5">
    <location>
        <begin position="38"/>
        <end position="48"/>
    </location>
</feature>
<evidence type="ECO:0000256" key="6">
    <source>
        <dbReference type="SAM" id="Phobius"/>
    </source>
</evidence>
<dbReference type="PROSITE" id="PS50850">
    <property type="entry name" value="MFS"/>
    <property type="match status" value="1"/>
</dbReference>
<feature type="region of interest" description="Disordered" evidence="5">
    <location>
        <begin position="1"/>
        <end position="70"/>
    </location>
</feature>
<feature type="region of interest" description="Disordered" evidence="5">
    <location>
        <begin position="99"/>
        <end position="136"/>
    </location>
</feature>
<dbReference type="InterPro" id="IPR036259">
    <property type="entry name" value="MFS_trans_sf"/>
</dbReference>
<name>A0A9W9NB58_9EURO</name>
<dbReference type="GO" id="GO:0016020">
    <property type="term" value="C:membrane"/>
    <property type="evidence" value="ECO:0007669"/>
    <property type="project" value="UniProtKB-SubCell"/>
</dbReference>
<dbReference type="EMBL" id="JAPQKR010000005">
    <property type="protein sequence ID" value="KAJ5216625.1"/>
    <property type="molecule type" value="Genomic_DNA"/>
</dbReference>
<gene>
    <name evidence="8" type="ORF">N7498_003032</name>
</gene>
<feature type="transmembrane region" description="Helical" evidence="6">
    <location>
        <begin position="482"/>
        <end position="501"/>
    </location>
</feature>
<feature type="transmembrane region" description="Helical" evidence="6">
    <location>
        <begin position="379"/>
        <end position="397"/>
    </location>
</feature>
<feature type="transmembrane region" description="Helical" evidence="6">
    <location>
        <begin position="545"/>
        <end position="567"/>
    </location>
</feature>
<feature type="transmembrane region" description="Helical" evidence="6">
    <location>
        <begin position="308"/>
        <end position="329"/>
    </location>
</feature>
<dbReference type="InterPro" id="IPR020846">
    <property type="entry name" value="MFS_dom"/>
</dbReference>
<dbReference type="PANTHER" id="PTHR42718:SF41">
    <property type="entry name" value="MFS TRANSPORTER OF UNKOWN SPECIFICITY (AFU_ORTHOLOGUE AFUA_5G09940)-RELATED"/>
    <property type="match status" value="1"/>
</dbReference>
<reference evidence="8" key="2">
    <citation type="journal article" date="2023" name="IMA Fungus">
        <title>Comparative genomic study of the Penicillium genus elucidates a diverse pangenome and 15 lateral gene transfer events.</title>
        <authorList>
            <person name="Petersen C."/>
            <person name="Sorensen T."/>
            <person name="Nielsen M.R."/>
            <person name="Sondergaard T.E."/>
            <person name="Sorensen J.L."/>
            <person name="Fitzpatrick D.A."/>
            <person name="Frisvad J.C."/>
            <person name="Nielsen K.L."/>
        </authorList>
    </citation>
    <scope>NUCLEOTIDE SEQUENCE</scope>
    <source>
        <strain evidence="8">IBT 15544</strain>
    </source>
</reference>
<evidence type="ECO:0000256" key="2">
    <source>
        <dbReference type="ARBA" id="ARBA00022692"/>
    </source>
</evidence>
<keyword evidence="3 6" id="KW-1133">Transmembrane helix</keyword>
<dbReference type="SUPFAM" id="SSF103473">
    <property type="entry name" value="MFS general substrate transporter"/>
    <property type="match status" value="1"/>
</dbReference>
<dbReference type="Proteomes" id="UP001150904">
    <property type="component" value="Unassembled WGS sequence"/>
</dbReference>
<evidence type="ECO:0000256" key="1">
    <source>
        <dbReference type="ARBA" id="ARBA00004141"/>
    </source>
</evidence>
<dbReference type="AlphaFoldDB" id="A0A9W9NB58"/>
<feature type="transmembrane region" description="Helical" evidence="6">
    <location>
        <begin position="418"/>
        <end position="437"/>
    </location>
</feature>
<feature type="domain" description="Major facilitator superfamily (MFS) profile" evidence="7">
    <location>
        <begin position="153"/>
        <end position="610"/>
    </location>
</feature>
<keyword evidence="9" id="KW-1185">Reference proteome</keyword>
<evidence type="ECO:0000256" key="5">
    <source>
        <dbReference type="SAM" id="MobiDB-lite"/>
    </source>
</evidence>
<evidence type="ECO:0000313" key="8">
    <source>
        <dbReference type="EMBL" id="KAJ5216625.1"/>
    </source>
</evidence>
<accession>A0A9W9NB58</accession>
<protein>
    <recommendedName>
        <fullName evidence="7">Major facilitator superfamily (MFS) profile domain-containing protein</fullName>
    </recommendedName>
</protein>
<dbReference type="RefSeq" id="XP_058312438.1">
    <property type="nucleotide sequence ID" value="XM_058450094.1"/>
</dbReference>
<feature type="transmembrane region" description="Helical" evidence="6">
    <location>
        <begin position="281"/>
        <end position="302"/>
    </location>
</feature>
<dbReference type="Pfam" id="PF07690">
    <property type="entry name" value="MFS_1"/>
    <property type="match status" value="1"/>
</dbReference>
<evidence type="ECO:0000259" key="7">
    <source>
        <dbReference type="PROSITE" id="PS50850"/>
    </source>
</evidence>
<feature type="compositionally biased region" description="Polar residues" evidence="5">
    <location>
        <begin position="24"/>
        <end position="37"/>
    </location>
</feature>
<dbReference type="Gene3D" id="1.20.1250.20">
    <property type="entry name" value="MFS general substrate transporter like domains"/>
    <property type="match status" value="2"/>
</dbReference>
<feature type="transmembrane region" description="Helical" evidence="6">
    <location>
        <begin position="218"/>
        <end position="238"/>
    </location>
</feature>
<proteinExistence type="predicted"/>
<feature type="transmembrane region" description="Helical" evidence="6">
    <location>
        <begin position="144"/>
        <end position="169"/>
    </location>
</feature>
<evidence type="ECO:0000313" key="9">
    <source>
        <dbReference type="Proteomes" id="UP001150904"/>
    </source>
</evidence>
<feature type="transmembrane region" description="Helical" evidence="6">
    <location>
        <begin position="349"/>
        <end position="367"/>
    </location>
</feature>
<dbReference type="InterPro" id="IPR011701">
    <property type="entry name" value="MFS"/>
</dbReference>
<evidence type="ECO:0000256" key="4">
    <source>
        <dbReference type="ARBA" id="ARBA00023136"/>
    </source>
</evidence>
<organism evidence="8 9">
    <name type="scientific">Penicillium cinerascens</name>
    <dbReference type="NCBI Taxonomy" id="70096"/>
    <lineage>
        <taxon>Eukaryota</taxon>
        <taxon>Fungi</taxon>
        <taxon>Dikarya</taxon>
        <taxon>Ascomycota</taxon>
        <taxon>Pezizomycotina</taxon>
        <taxon>Eurotiomycetes</taxon>
        <taxon>Eurotiomycetidae</taxon>
        <taxon>Eurotiales</taxon>
        <taxon>Aspergillaceae</taxon>
        <taxon>Penicillium</taxon>
    </lineage>
</organism>
<keyword evidence="2 6" id="KW-0812">Transmembrane</keyword>
<keyword evidence="4 6" id="KW-0472">Membrane</keyword>
<comment type="caution">
    <text evidence="8">The sequence shown here is derived from an EMBL/GenBank/DDBJ whole genome shotgun (WGS) entry which is preliminary data.</text>
</comment>
<dbReference type="GO" id="GO:0022857">
    <property type="term" value="F:transmembrane transporter activity"/>
    <property type="evidence" value="ECO:0007669"/>
    <property type="project" value="InterPro"/>
</dbReference>